<comment type="caution">
    <text evidence="1">The sequence shown here is derived from an EMBL/GenBank/DDBJ whole genome shotgun (WGS) entry which is preliminary data.</text>
</comment>
<gene>
    <name evidence="1" type="ORF">DPMN_100125</name>
</gene>
<sequence>MTKQSASAYEVVLQQQMQGVMMVGTLQGHRDWHTGLCSCCQDCKTLLFTWFAFHVPCVT</sequence>
<evidence type="ECO:0000313" key="1">
    <source>
        <dbReference type="EMBL" id="KAH3857516.1"/>
    </source>
</evidence>
<organism evidence="1 2">
    <name type="scientific">Dreissena polymorpha</name>
    <name type="common">Zebra mussel</name>
    <name type="synonym">Mytilus polymorpha</name>
    <dbReference type="NCBI Taxonomy" id="45954"/>
    <lineage>
        <taxon>Eukaryota</taxon>
        <taxon>Metazoa</taxon>
        <taxon>Spiralia</taxon>
        <taxon>Lophotrochozoa</taxon>
        <taxon>Mollusca</taxon>
        <taxon>Bivalvia</taxon>
        <taxon>Autobranchia</taxon>
        <taxon>Heteroconchia</taxon>
        <taxon>Euheterodonta</taxon>
        <taxon>Imparidentia</taxon>
        <taxon>Neoheterodontei</taxon>
        <taxon>Myida</taxon>
        <taxon>Dreissenoidea</taxon>
        <taxon>Dreissenidae</taxon>
        <taxon>Dreissena</taxon>
    </lineage>
</organism>
<proteinExistence type="predicted"/>
<dbReference type="Proteomes" id="UP000828390">
    <property type="component" value="Unassembled WGS sequence"/>
</dbReference>
<protein>
    <submittedName>
        <fullName evidence="1">Uncharacterized protein</fullName>
    </submittedName>
</protein>
<dbReference type="AlphaFoldDB" id="A0A9D4LIK7"/>
<reference evidence="1" key="2">
    <citation type="submission" date="2020-11" db="EMBL/GenBank/DDBJ databases">
        <authorList>
            <person name="McCartney M.A."/>
            <person name="Auch B."/>
            <person name="Kono T."/>
            <person name="Mallez S."/>
            <person name="Becker A."/>
            <person name="Gohl D.M."/>
            <person name="Silverstein K.A.T."/>
            <person name="Koren S."/>
            <person name="Bechman K.B."/>
            <person name="Herman A."/>
            <person name="Abrahante J.E."/>
            <person name="Garbe J."/>
        </authorList>
    </citation>
    <scope>NUCLEOTIDE SEQUENCE</scope>
    <source>
        <strain evidence="1">Duluth1</strain>
        <tissue evidence="1">Whole animal</tissue>
    </source>
</reference>
<dbReference type="EMBL" id="JAIWYP010000003">
    <property type="protein sequence ID" value="KAH3857516.1"/>
    <property type="molecule type" value="Genomic_DNA"/>
</dbReference>
<accession>A0A9D4LIK7</accession>
<keyword evidence="2" id="KW-1185">Reference proteome</keyword>
<reference evidence="1" key="1">
    <citation type="journal article" date="2019" name="bioRxiv">
        <title>The Genome of the Zebra Mussel, Dreissena polymorpha: A Resource for Invasive Species Research.</title>
        <authorList>
            <person name="McCartney M.A."/>
            <person name="Auch B."/>
            <person name="Kono T."/>
            <person name="Mallez S."/>
            <person name="Zhang Y."/>
            <person name="Obille A."/>
            <person name="Becker A."/>
            <person name="Abrahante J.E."/>
            <person name="Garbe J."/>
            <person name="Badalamenti J.P."/>
            <person name="Herman A."/>
            <person name="Mangelson H."/>
            <person name="Liachko I."/>
            <person name="Sullivan S."/>
            <person name="Sone E.D."/>
            <person name="Koren S."/>
            <person name="Silverstein K.A.T."/>
            <person name="Beckman K.B."/>
            <person name="Gohl D.M."/>
        </authorList>
    </citation>
    <scope>NUCLEOTIDE SEQUENCE</scope>
    <source>
        <strain evidence="1">Duluth1</strain>
        <tissue evidence="1">Whole animal</tissue>
    </source>
</reference>
<name>A0A9D4LIK7_DREPO</name>
<evidence type="ECO:0000313" key="2">
    <source>
        <dbReference type="Proteomes" id="UP000828390"/>
    </source>
</evidence>